<protein>
    <submittedName>
        <fullName evidence="2">Uncharacterized protein</fullName>
    </submittedName>
</protein>
<reference evidence="2 3" key="1">
    <citation type="journal article" date="2016" name="Nat. Commun.">
        <title>Thousands of microbial genomes shed light on interconnected biogeochemical processes in an aquifer system.</title>
        <authorList>
            <person name="Anantharaman K."/>
            <person name="Brown C.T."/>
            <person name="Hug L.A."/>
            <person name="Sharon I."/>
            <person name="Castelle C.J."/>
            <person name="Probst A.J."/>
            <person name="Thomas B.C."/>
            <person name="Singh A."/>
            <person name="Wilkins M.J."/>
            <person name="Karaoz U."/>
            <person name="Brodie E.L."/>
            <person name="Williams K.H."/>
            <person name="Hubbard S.S."/>
            <person name="Banfield J.F."/>
        </authorList>
    </citation>
    <scope>NUCLEOTIDE SEQUENCE [LARGE SCALE GENOMIC DNA]</scope>
</reference>
<proteinExistence type="predicted"/>
<keyword evidence="1" id="KW-1133">Transmembrane helix</keyword>
<accession>A0A1G1YF35</accession>
<feature type="transmembrane region" description="Helical" evidence="1">
    <location>
        <begin position="76"/>
        <end position="93"/>
    </location>
</feature>
<dbReference type="EMBL" id="MHIL01000026">
    <property type="protein sequence ID" value="OGY50968.1"/>
    <property type="molecule type" value="Genomic_DNA"/>
</dbReference>
<dbReference type="AlphaFoldDB" id="A0A1G1YF35"/>
<gene>
    <name evidence="2" type="ORF">A3J59_00530</name>
</gene>
<sequence>MTPQATAKRAIIIFGLAFGLNFIWEYFHARLYLHYRGGPITELVLLRATLLDALFITGLFIAVYTIPFFYKNRWRWTILFSFAAAVLLERYALATGRWAYANAMPLIPLLKTGLTPTIQLALLAVLAFRLAGEKKALSKFCG</sequence>
<feature type="transmembrane region" description="Helical" evidence="1">
    <location>
        <begin position="44"/>
        <end position="64"/>
    </location>
</feature>
<feature type="transmembrane region" description="Helical" evidence="1">
    <location>
        <begin position="113"/>
        <end position="131"/>
    </location>
</feature>
<evidence type="ECO:0000313" key="2">
    <source>
        <dbReference type="EMBL" id="OGY50968.1"/>
    </source>
</evidence>
<feature type="transmembrane region" description="Helical" evidence="1">
    <location>
        <begin position="7"/>
        <end position="24"/>
    </location>
</feature>
<evidence type="ECO:0000256" key="1">
    <source>
        <dbReference type="SAM" id="Phobius"/>
    </source>
</evidence>
<evidence type="ECO:0000313" key="3">
    <source>
        <dbReference type="Proteomes" id="UP000177310"/>
    </source>
</evidence>
<name>A0A1G1YF35_9BACT</name>
<organism evidence="2 3">
    <name type="scientific">Candidatus Buchananbacteria bacterium RIFCSPHIGHO2_02_FULL_56_16</name>
    <dbReference type="NCBI Taxonomy" id="1797542"/>
    <lineage>
        <taxon>Bacteria</taxon>
        <taxon>Candidatus Buchananiibacteriota</taxon>
    </lineage>
</organism>
<dbReference type="Proteomes" id="UP000177310">
    <property type="component" value="Unassembled WGS sequence"/>
</dbReference>
<keyword evidence="1" id="KW-0472">Membrane</keyword>
<comment type="caution">
    <text evidence="2">The sequence shown here is derived from an EMBL/GenBank/DDBJ whole genome shotgun (WGS) entry which is preliminary data.</text>
</comment>
<keyword evidence="1" id="KW-0812">Transmembrane</keyword>